<organism evidence="3 4">
    <name type="scientific">Alicyclobacillus tolerans</name>
    <dbReference type="NCBI Taxonomy" id="90970"/>
    <lineage>
        <taxon>Bacteria</taxon>
        <taxon>Bacillati</taxon>
        <taxon>Bacillota</taxon>
        <taxon>Bacilli</taxon>
        <taxon>Bacillales</taxon>
        <taxon>Alicyclobacillaceae</taxon>
        <taxon>Alicyclobacillus</taxon>
    </lineage>
</organism>
<evidence type="ECO:0000259" key="2">
    <source>
        <dbReference type="PROSITE" id="PS50966"/>
    </source>
</evidence>
<protein>
    <submittedName>
        <fullName evidence="3">Nucleic acid-binding Zn finger protein</fullName>
    </submittedName>
</protein>
<reference evidence="3 4" key="1">
    <citation type="submission" date="2023-07" db="EMBL/GenBank/DDBJ databases">
        <title>Genomic Encyclopedia of Type Strains, Phase IV (KMG-IV): sequencing the most valuable type-strain genomes for metagenomic binning, comparative biology and taxonomic classification.</title>
        <authorList>
            <person name="Goeker M."/>
        </authorList>
    </citation>
    <scope>NUCLEOTIDE SEQUENCE [LARGE SCALE GENOMIC DNA]</scope>
    <source>
        <strain evidence="3 4">DSM 25924</strain>
    </source>
</reference>
<keyword evidence="1" id="KW-0863">Zinc-finger</keyword>
<dbReference type="InterPro" id="IPR007527">
    <property type="entry name" value="Znf_SWIM"/>
</dbReference>
<dbReference type="InterPro" id="IPR022025">
    <property type="entry name" value="Amidoligase_2"/>
</dbReference>
<dbReference type="Proteomes" id="UP001229209">
    <property type="component" value="Unassembled WGS sequence"/>
</dbReference>
<proteinExistence type="predicted"/>
<name>A0ABT9LVH2_9BACL</name>
<keyword evidence="1" id="KW-0862">Zinc</keyword>
<evidence type="ECO:0000313" key="3">
    <source>
        <dbReference type="EMBL" id="MDP9728264.1"/>
    </source>
</evidence>
<keyword evidence="1" id="KW-0479">Metal-binding</keyword>
<dbReference type="Pfam" id="PF12224">
    <property type="entry name" value="Amidoligase_2"/>
    <property type="match status" value="1"/>
</dbReference>
<comment type="caution">
    <text evidence="3">The sequence shown here is derived from an EMBL/GenBank/DDBJ whole genome shotgun (WGS) entry which is preliminary data.</text>
</comment>
<gene>
    <name evidence="3" type="ORF">J2S04_001196</name>
</gene>
<accession>A0ABT9LVH2</accession>
<dbReference type="EMBL" id="JAURUO010000005">
    <property type="protein sequence ID" value="MDP9728264.1"/>
    <property type="molecule type" value="Genomic_DNA"/>
</dbReference>
<feature type="domain" description="SWIM-type" evidence="2">
    <location>
        <begin position="66"/>
        <end position="108"/>
    </location>
</feature>
<keyword evidence="4" id="KW-1185">Reference proteome</keyword>
<evidence type="ECO:0000256" key="1">
    <source>
        <dbReference type="PROSITE-ProRule" id="PRU00325"/>
    </source>
</evidence>
<sequence>MRNRAVEAARTRFLARVHRQEIIPVQTGTVDMEDANSRRNAGQTEIWFEQFEDGMLIAHSGTNEDYVVVADHTGEHAVSCSCSAYAFHRNQPAGTPCRHMRAYNVLGRHTETETAPSVDSVVGHRVEGAPMLMQRIVNEEMAVEQERDTALQQWHERHQHDGILMSENDAAWQDLKARAMSGAGSFETEQVLDGSDTTFGFELEVEFADRGAFQRTLQRLKAEGITDVPMLRGYHSRGTEGYWNPTRDGSLEEPAVELVSPVLRDTPENWRKIGTMMQILHESGALRQTNHTGLHIHIGNDKLDDRGYRWQRLARTVAGFQSCYYQMGAARHSEGRPANHRGINYTRPLHLPHLQRLRRTDTAVEASKKIIGEYRNRIGDRYYMISTHKQAHAGVPTVEFRYPNSTHDPVILQRQIQLAHATILQSAYLRKHMPGAERLPKLFAHDTGPEMNTLSEDREKRFRQYLDTLGSDRLRLLSTQLWVRGRA</sequence>
<dbReference type="PROSITE" id="PS50966">
    <property type="entry name" value="ZF_SWIM"/>
    <property type="match status" value="1"/>
</dbReference>
<evidence type="ECO:0000313" key="4">
    <source>
        <dbReference type="Proteomes" id="UP001229209"/>
    </source>
</evidence>